<evidence type="ECO:0000313" key="3">
    <source>
        <dbReference type="EMBL" id="KAJ7621023.1"/>
    </source>
</evidence>
<evidence type="ECO:0000256" key="2">
    <source>
        <dbReference type="SAM" id="Phobius"/>
    </source>
</evidence>
<proteinExistence type="predicted"/>
<keyword evidence="4" id="KW-1185">Reference proteome</keyword>
<dbReference type="PANTHER" id="PTHR20961:SF38">
    <property type="entry name" value="PROTEIN O-LINKED-MANNOSE BETA-1,4-N-ACETYLGLUCOSAMINYLTRANSFERASE 2"/>
    <property type="match status" value="1"/>
</dbReference>
<dbReference type="Proteomes" id="UP001221142">
    <property type="component" value="Unassembled WGS sequence"/>
</dbReference>
<feature type="region of interest" description="Disordered" evidence="1">
    <location>
        <begin position="1"/>
        <end position="20"/>
    </location>
</feature>
<dbReference type="EMBL" id="JARKIF010000016">
    <property type="protein sequence ID" value="KAJ7621023.1"/>
    <property type="molecule type" value="Genomic_DNA"/>
</dbReference>
<feature type="transmembrane region" description="Helical" evidence="2">
    <location>
        <begin position="42"/>
        <end position="61"/>
    </location>
</feature>
<dbReference type="InterPro" id="IPR007657">
    <property type="entry name" value="Glycosyltransferase_61"/>
</dbReference>
<organism evidence="3 4">
    <name type="scientific">Roridomyces roridus</name>
    <dbReference type="NCBI Taxonomy" id="1738132"/>
    <lineage>
        <taxon>Eukaryota</taxon>
        <taxon>Fungi</taxon>
        <taxon>Dikarya</taxon>
        <taxon>Basidiomycota</taxon>
        <taxon>Agaricomycotina</taxon>
        <taxon>Agaricomycetes</taxon>
        <taxon>Agaricomycetidae</taxon>
        <taxon>Agaricales</taxon>
        <taxon>Marasmiineae</taxon>
        <taxon>Mycenaceae</taxon>
        <taxon>Roridomyces</taxon>
    </lineage>
</organism>
<feature type="compositionally biased region" description="Polar residues" evidence="1">
    <location>
        <begin position="1"/>
        <end position="18"/>
    </location>
</feature>
<feature type="compositionally biased region" description="Basic and acidic residues" evidence="1">
    <location>
        <begin position="562"/>
        <end position="573"/>
    </location>
</feature>
<keyword evidence="2" id="KW-1133">Transmembrane helix</keyword>
<reference evidence="3" key="1">
    <citation type="submission" date="2023-03" db="EMBL/GenBank/DDBJ databases">
        <title>Massive genome expansion in bonnet fungi (Mycena s.s.) driven by repeated elements and novel gene families across ecological guilds.</title>
        <authorList>
            <consortium name="Lawrence Berkeley National Laboratory"/>
            <person name="Harder C.B."/>
            <person name="Miyauchi S."/>
            <person name="Viragh M."/>
            <person name="Kuo A."/>
            <person name="Thoen E."/>
            <person name="Andreopoulos B."/>
            <person name="Lu D."/>
            <person name="Skrede I."/>
            <person name="Drula E."/>
            <person name="Henrissat B."/>
            <person name="Morin E."/>
            <person name="Kohler A."/>
            <person name="Barry K."/>
            <person name="LaButti K."/>
            <person name="Morin E."/>
            <person name="Salamov A."/>
            <person name="Lipzen A."/>
            <person name="Mereny Z."/>
            <person name="Hegedus B."/>
            <person name="Baldrian P."/>
            <person name="Stursova M."/>
            <person name="Weitz H."/>
            <person name="Taylor A."/>
            <person name="Grigoriev I.V."/>
            <person name="Nagy L.G."/>
            <person name="Martin F."/>
            <person name="Kauserud H."/>
        </authorList>
    </citation>
    <scope>NUCLEOTIDE SEQUENCE</scope>
    <source>
        <strain evidence="3">9284</strain>
    </source>
</reference>
<evidence type="ECO:0000313" key="4">
    <source>
        <dbReference type="Proteomes" id="UP001221142"/>
    </source>
</evidence>
<gene>
    <name evidence="3" type="ORF">FB45DRAFT_928140</name>
</gene>
<accession>A0AAD7BH23</accession>
<comment type="caution">
    <text evidence="3">The sequence shown here is derived from an EMBL/GenBank/DDBJ whole genome shotgun (WGS) entry which is preliminary data.</text>
</comment>
<dbReference type="AlphaFoldDB" id="A0AAD7BH23"/>
<dbReference type="GO" id="GO:0035269">
    <property type="term" value="P:protein O-linked glycosylation via mannose"/>
    <property type="evidence" value="ECO:0007669"/>
    <property type="project" value="TreeGrafter"/>
</dbReference>
<keyword evidence="2" id="KW-0472">Membrane</keyword>
<sequence length="680" mass="73706">MSAAYTSLPTQANGTSDYPPTRTKALLSRLTPAAPPTRIRRLLLFIAVLALSSLFILYLAFSSSLPSSSIFPVAQETLNDHNFGYMPPGDPTSPWFRDSHPVLHTRLFLARAQAEIRARKLDTCNGQLSTPMVDGYVDAAQLYCSPNHSSPAPASITCFPARGPGSPNEWWPYPQSFCASRNLGHTLSWGGSPEHGQFTGACSLTGAGEQLKADMGREGFVGKDFNEADNGVKDGKRDCGEIITHPVLFVPRQDRWNPFHVGEDLVTTFLALTIFSRHGAAPISSLSSFFQGGSKLWTSLPEAYSAYAAGSTSEFLKARKQLAEEVKSTAGLQLMFLDEYLPTVSLFAPLYDRMGAFPPRRTAAEALGDGGPTCFSSVFHSVGAGASLLSGTGVGKEWGCASELVWGASLWLRWLWGMEALPGGELDLEEDLFRRDAMAKRAPVGQLQDHRPPVQVLFLSREKFDALTKHQNKKLSSWQESRHITNEHELVDGLRKGLEGLCRIVTDVGRGTPSSHTPGSYDCTYTDTDVLPGAWGVDLHPREARALGLSRTPTAPSPEVAPRQEEVTSENHVDTVPPRALRFSTLDPTTAALPAQLGAVGRADVVVSVHAGALGLMLFMPTGHASVVELVPSGAHGNYHFHNMAAMLGMQYEKVDVGRQVNVQKVVQAVQRVVGGHLER</sequence>
<feature type="region of interest" description="Disordered" evidence="1">
    <location>
        <begin position="549"/>
        <end position="574"/>
    </location>
</feature>
<protein>
    <submittedName>
        <fullName evidence="3">Uncharacterized protein</fullName>
    </submittedName>
</protein>
<dbReference type="GO" id="GO:0097363">
    <property type="term" value="F:protein O-acetylglucosaminyltransferase activity"/>
    <property type="evidence" value="ECO:0007669"/>
    <property type="project" value="TreeGrafter"/>
</dbReference>
<evidence type="ECO:0000256" key="1">
    <source>
        <dbReference type="SAM" id="MobiDB-lite"/>
    </source>
</evidence>
<dbReference type="GO" id="GO:0005783">
    <property type="term" value="C:endoplasmic reticulum"/>
    <property type="evidence" value="ECO:0007669"/>
    <property type="project" value="TreeGrafter"/>
</dbReference>
<name>A0AAD7BH23_9AGAR</name>
<keyword evidence="2" id="KW-0812">Transmembrane</keyword>
<dbReference type="PANTHER" id="PTHR20961">
    <property type="entry name" value="GLYCOSYLTRANSFERASE"/>
    <property type="match status" value="1"/>
</dbReference>